<sequence length="355" mass="41222">MSTTQLVSNQYYIYITPEEGLIPWDIFNPNPENCGFVAYFGKVLQAVETHLKQKGLTFYITMTELRELPSYGKDVVVIMLGDELCRIPKYAHKVGAIFKCYGTQQILGCNPLLKPSYLNLVTTIQFLRNWIVRLPWILQYQMQKIKGLLSGRRVAPIYDIPLGYYNSENLPIKDISERLYDVYFAGSAVHERYSIWSLQYWLRTPKTVSRQQMISSLNRFKEKHPEYKIESSVTQAFGAAGSSEVALSYNEKMMNTKICLAPRGTSFETYRFYEAIKYGCIVVTEALPPRWFYDGAPNIKVTDWLSLEETLEKLLKNQQLLQEIHQQSLNWWQTKCSEDVVGKYIAEKLNLHFMS</sequence>
<dbReference type="InterPro" id="IPR057538">
    <property type="entry name" value="RXYLT1_C"/>
</dbReference>
<feature type="domain" description="RXYLT1 C-terminal" evidence="1">
    <location>
        <begin position="206"/>
        <end position="285"/>
    </location>
</feature>
<dbReference type="Proteomes" id="UP000629098">
    <property type="component" value="Unassembled WGS sequence"/>
</dbReference>
<proteinExistence type="predicted"/>
<comment type="caution">
    <text evidence="2">The sequence shown here is derived from an EMBL/GenBank/DDBJ whole genome shotgun (WGS) entry which is preliminary data.</text>
</comment>
<dbReference type="EMBL" id="JACXAE010000118">
    <property type="protein sequence ID" value="MBD2777908.1"/>
    <property type="molecule type" value="Genomic_DNA"/>
</dbReference>
<keyword evidence="3" id="KW-1185">Reference proteome</keyword>
<gene>
    <name evidence="2" type="ORF">ICL16_39160</name>
</gene>
<protein>
    <submittedName>
        <fullName evidence="2">Glycosyltransferase family 1 protein</fullName>
    </submittedName>
</protein>
<evidence type="ECO:0000313" key="2">
    <source>
        <dbReference type="EMBL" id="MBD2777908.1"/>
    </source>
</evidence>
<accession>A0A8J6XMU2</accession>
<dbReference type="AlphaFoldDB" id="A0A8J6XMU2"/>
<dbReference type="RefSeq" id="WP_190836955.1">
    <property type="nucleotide sequence ID" value="NZ_CAWPPI010000118.1"/>
</dbReference>
<dbReference type="Pfam" id="PF24785">
    <property type="entry name" value="RXYLT1_C"/>
    <property type="match status" value="1"/>
</dbReference>
<organism evidence="2 3">
    <name type="scientific">Iningainema tapete BLCC-T55</name>
    <dbReference type="NCBI Taxonomy" id="2748662"/>
    <lineage>
        <taxon>Bacteria</taxon>
        <taxon>Bacillati</taxon>
        <taxon>Cyanobacteriota</taxon>
        <taxon>Cyanophyceae</taxon>
        <taxon>Nostocales</taxon>
        <taxon>Scytonemataceae</taxon>
        <taxon>Iningainema tapete</taxon>
    </lineage>
</organism>
<evidence type="ECO:0000259" key="1">
    <source>
        <dbReference type="Pfam" id="PF24785"/>
    </source>
</evidence>
<reference evidence="2" key="1">
    <citation type="submission" date="2020-09" db="EMBL/GenBank/DDBJ databases">
        <title>Iningainema tapete sp. nov. (Scytonemataceae, Cyanobacteria) from greenhouses in central Florida (USA) produces two types of nodularin with biosynthetic potential for microcystin-LR and anabaenopeptins.</title>
        <authorList>
            <person name="Berthold D.E."/>
            <person name="Lefler F.W."/>
            <person name="Huang I.-S."/>
            <person name="Abdulla H."/>
            <person name="Zimba P.V."/>
            <person name="Laughinghouse H.D. IV."/>
        </authorList>
    </citation>
    <scope>NUCLEOTIDE SEQUENCE</scope>
    <source>
        <strain evidence="2">BLCCT55</strain>
    </source>
</reference>
<name>A0A8J6XMU2_9CYAN</name>
<evidence type="ECO:0000313" key="3">
    <source>
        <dbReference type="Proteomes" id="UP000629098"/>
    </source>
</evidence>